<evidence type="ECO:0000313" key="4">
    <source>
        <dbReference type="Proteomes" id="UP000440004"/>
    </source>
</evidence>
<dbReference type="GO" id="GO:0016852">
    <property type="term" value="F:sirohydrochlorin cobaltochelatase activity"/>
    <property type="evidence" value="ECO:0007669"/>
    <property type="project" value="InterPro"/>
</dbReference>
<dbReference type="PIRSF" id="PIRSF033579">
    <property type="entry name" value="Anaer_Co_chel"/>
    <property type="match status" value="1"/>
</dbReference>
<feature type="binding site" evidence="2">
    <location>
        <position position="177"/>
    </location>
    <ligand>
        <name>Co(2+)</name>
        <dbReference type="ChEBI" id="CHEBI:48828"/>
    </ligand>
</feature>
<dbReference type="Gene3D" id="3.40.50.1400">
    <property type="match status" value="2"/>
</dbReference>
<feature type="active site" description="Proton acceptor" evidence="1">
    <location>
        <position position="146"/>
    </location>
</feature>
<dbReference type="RefSeq" id="WP_152804640.1">
    <property type="nucleotide sequence ID" value="NZ_WHNX01000016.1"/>
</dbReference>
<sequence>MKKKALLVVSFGTSYEETRKKTIDKIEEDLANNFPEAQMFRAFTSQMIINKLKKRDGLMINNPKEALNELVNLGFDEVLIQPTHIINGSEFEGLYSDIIEFKSKFSKIELGRPLLTSTEDYVKVVHSMSQIFPKDLEDKIILLMGHGSEHHANAAYPCLDYVFKEEGFNNVHIATVEGFPELDTIIDKTKSQSIKNVTLMPLMIVAGDHIQNDLVGDEEDSWKNILLSKGYNVDSIIVGMGEIEQIRQLFIEHAENAVLI</sequence>
<dbReference type="GO" id="GO:0046872">
    <property type="term" value="F:metal ion binding"/>
    <property type="evidence" value="ECO:0007669"/>
    <property type="project" value="UniProtKB-KW"/>
</dbReference>
<dbReference type="SUPFAM" id="SSF53800">
    <property type="entry name" value="Chelatase"/>
    <property type="match status" value="1"/>
</dbReference>
<proteinExistence type="predicted"/>
<feature type="binding site" evidence="2">
    <location>
        <position position="209"/>
    </location>
    <ligand>
        <name>Co(2+)</name>
        <dbReference type="ChEBI" id="CHEBI:48828"/>
    </ligand>
</feature>
<evidence type="ECO:0000313" key="3">
    <source>
        <dbReference type="EMBL" id="MPW26281.1"/>
    </source>
</evidence>
<name>A0A6A7KAH6_9FIRM</name>
<dbReference type="EMBL" id="WHNX01000016">
    <property type="protein sequence ID" value="MPW26281.1"/>
    <property type="molecule type" value="Genomic_DNA"/>
</dbReference>
<accession>A0A6A7KAH6</accession>
<dbReference type="CDD" id="cd03412">
    <property type="entry name" value="CbiK_N"/>
    <property type="match status" value="1"/>
</dbReference>
<organism evidence="3 4">
    <name type="scientific">Alkalibaculum sporogenes</name>
    <dbReference type="NCBI Taxonomy" id="2655001"/>
    <lineage>
        <taxon>Bacteria</taxon>
        <taxon>Bacillati</taxon>
        <taxon>Bacillota</taxon>
        <taxon>Clostridia</taxon>
        <taxon>Eubacteriales</taxon>
        <taxon>Eubacteriaceae</taxon>
        <taxon>Alkalibaculum</taxon>
    </lineage>
</organism>
<gene>
    <name evidence="3" type="ORF">GC105_10825</name>
</gene>
<dbReference type="Pfam" id="PF06180">
    <property type="entry name" value="CbiK"/>
    <property type="match status" value="1"/>
</dbReference>
<keyword evidence="2" id="KW-0479">Metal-binding</keyword>
<comment type="caution">
    <text evidence="3">The sequence shown here is derived from an EMBL/GenBank/DDBJ whole genome shotgun (WGS) entry which is preliminary data.</text>
</comment>
<feature type="binding site" evidence="2">
    <location>
        <position position="146"/>
    </location>
    <ligand>
        <name>Co(2+)</name>
        <dbReference type="ChEBI" id="CHEBI:48828"/>
    </ligand>
</feature>
<keyword evidence="4" id="KW-1185">Reference proteome</keyword>
<dbReference type="InterPro" id="IPR010388">
    <property type="entry name" value="Anaerobic_Co-chelatase"/>
</dbReference>
<evidence type="ECO:0000256" key="1">
    <source>
        <dbReference type="PIRSR" id="PIRSR033579-1"/>
    </source>
</evidence>
<dbReference type="AlphaFoldDB" id="A0A6A7KAH6"/>
<keyword evidence="2" id="KW-0170">Cobalt</keyword>
<dbReference type="CDD" id="cd03413">
    <property type="entry name" value="CbiK_C"/>
    <property type="match status" value="1"/>
</dbReference>
<protein>
    <submittedName>
        <fullName evidence="3">Sirohydrochlorin cobaltochelatase</fullName>
    </submittedName>
</protein>
<reference evidence="3 4" key="1">
    <citation type="submission" date="2019-10" db="EMBL/GenBank/DDBJ databases">
        <title>Alkalibaculum tamaniensis sp.nov., a new alkaliphilic acetogen, isolated on methoxylated aromatics from a mud volcano.</title>
        <authorList>
            <person name="Khomyakova M.A."/>
            <person name="Merkel A.Y."/>
            <person name="Bonch-Osmolovskaya E.A."/>
            <person name="Slobodkin A.I."/>
        </authorList>
    </citation>
    <scope>NUCLEOTIDE SEQUENCE [LARGE SCALE GENOMIC DNA]</scope>
    <source>
        <strain evidence="3 4">M08DMB</strain>
    </source>
</reference>
<evidence type="ECO:0000256" key="2">
    <source>
        <dbReference type="PIRSR" id="PIRSR033579-3"/>
    </source>
</evidence>
<dbReference type="Proteomes" id="UP000440004">
    <property type="component" value="Unassembled WGS sequence"/>
</dbReference>
<dbReference type="GO" id="GO:0019251">
    <property type="term" value="P:anaerobic cobalamin biosynthetic process"/>
    <property type="evidence" value="ECO:0007669"/>
    <property type="project" value="InterPro"/>
</dbReference>